<evidence type="ECO:0000313" key="2">
    <source>
        <dbReference type="Proteomes" id="UP001159427"/>
    </source>
</evidence>
<sequence>MSQTQIKSLTPQDEAVKALRLFEEAMESLKSAFCLYEEFTDYGDPYDNHVQSRRRELQRTFQNCCNFLITTVTKIGIEALKEMIEVDKIFKVPDEESDD</sequence>
<organism evidence="1 2">
    <name type="scientific">Porites evermanni</name>
    <dbReference type="NCBI Taxonomy" id="104178"/>
    <lineage>
        <taxon>Eukaryota</taxon>
        <taxon>Metazoa</taxon>
        <taxon>Cnidaria</taxon>
        <taxon>Anthozoa</taxon>
        <taxon>Hexacorallia</taxon>
        <taxon>Scleractinia</taxon>
        <taxon>Fungiina</taxon>
        <taxon>Poritidae</taxon>
        <taxon>Porites</taxon>
    </lineage>
</organism>
<dbReference type="Proteomes" id="UP001159427">
    <property type="component" value="Unassembled WGS sequence"/>
</dbReference>
<keyword evidence="2" id="KW-1185">Reference proteome</keyword>
<proteinExistence type="predicted"/>
<evidence type="ECO:0000313" key="1">
    <source>
        <dbReference type="EMBL" id="CAH3026410.1"/>
    </source>
</evidence>
<gene>
    <name evidence="1" type="ORF">PEVE_00029001</name>
</gene>
<dbReference type="EMBL" id="CALNXI010000403">
    <property type="protein sequence ID" value="CAH3026410.1"/>
    <property type="molecule type" value="Genomic_DNA"/>
</dbReference>
<protein>
    <submittedName>
        <fullName evidence="1">Uncharacterized protein</fullName>
    </submittedName>
</protein>
<name>A0ABN8M9U8_9CNID</name>
<comment type="caution">
    <text evidence="1">The sequence shown here is derived from an EMBL/GenBank/DDBJ whole genome shotgun (WGS) entry which is preliminary data.</text>
</comment>
<reference evidence="1 2" key="1">
    <citation type="submission" date="2022-05" db="EMBL/GenBank/DDBJ databases">
        <authorList>
            <consortium name="Genoscope - CEA"/>
            <person name="William W."/>
        </authorList>
    </citation>
    <scope>NUCLEOTIDE SEQUENCE [LARGE SCALE GENOMIC DNA]</scope>
</reference>
<accession>A0ABN8M9U8</accession>